<proteinExistence type="predicted"/>
<accession>A0ACC3NK05</accession>
<keyword evidence="2" id="KW-1185">Reference proteome</keyword>
<comment type="caution">
    <text evidence="1">The sequence shown here is derived from an EMBL/GenBank/DDBJ whole genome shotgun (WGS) entry which is preliminary data.</text>
</comment>
<evidence type="ECO:0000313" key="2">
    <source>
        <dbReference type="Proteomes" id="UP001281147"/>
    </source>
</evidence>
<dbReference type="Proteomes" id="UP001281147">
    <property type="component" value="Unassembled WGS sequence"/>
</dbReference>
<dbReference type="EMBL" id="JAUTXU010000036">
    <property type="protein sequence ID" value="KAK3717592.1"/>
    <property type="molecule type" value="Genomic_DNA"/>
</dbReference>
<organism evidence="1 2">
    <name type="scientific">Vermiconidia calcicola</name>
    <dbReference type="NCBI Taxonomy" id="1690605"/>
    <lineage>
        <taxon>Eukaryota</taxon>
        <taxon>Fungi</taxon>
        <taxon>Dikarya</taxon>
        <taxon>Ascomycota</taxon>
        <taxon>Pezizomycotina</taxon>
        <taxon>Dothideomycetes</taxon>
        <taxon>Dothideomycetidae</taxon>
        <taxon>Mycosphaerellales</taxon>
        <taxon>Extremaceae</taxon>
        <taxon>Vermiconidia</taxon>
    </lineage>
</organism>
<evidence type="ECO:0000313" key="1">
    <source>
        <dbReference type="EMBL" id="KAK3717592.1"/>
    </source>
</evidence>
<gene>
    <name evidence="1" type="ORF">LTR37_005658</name>
</gene>
<name>A0ACC3NK05_9PEZI</name>
<sequence>MTDLTQRSYLRETSGPQAVDSGSGREKHHGSSRRSKEGDDRERHRSKRNDSQRSPKKESGHRRRVSNPQPANMSNAPAEKPSLELDVIGQPSKGIQLGVPVEKSVMLSLRLPSSDQVISASDVDTERLFAVTSLVADTRSGDRVPMEPGVLSGQKILDSVHPIPEHCAATLARNHPCRLALGYFSFPGLLIRQAGTYRIRTTLVKTGGSADAGATSLLSVDSEPIKVERRGGGSLRRHQRVYS</sequence>
<protein>
    <submittedName>
        <fullName evidence="1">Uncharacterized protein</fullName>
    </submittedName>
</protein>
<reference evidence="1" key="1">
    <citation type="submission" date="2023-07" db="EMBL/GenBank/DDBJ databases">
        <title>Black Yeasts Isolated from many extreme environments.</title>
        <authorList>
            <person name="Coleine C."/>
            <person name="Stajich J.E."/>
            <person name="Selbmann L."/>
        </authorList>
    </citation>
    <scope>NUCLEOTIDE SEQUENCE</scope>
    <source>
        <strain evidence="1">CCFEE 5714</strain>
    </source>
</reference>